<feature type="region of interest" description="Disordered" evidence="1">
    <location>
        <begin position="217"/>
        <end position="258"/>
    </location>
</feature>
<feature type="compositionally biased region" description="Basic residues" evidence="1">
    <location>
        <begin position="519"/>
        <end position="528"/>
    </location>
</feature>
<dbReference type="AlphaFoldDB" id="A0A163G6D4"/>
<feature type="compositionally biased region" description="Low complexity" evidence="1">
    <location>
        <begin position="487"/>
        <end position="498"/>
    </location>
</feature>
<proteinExistence type="predicted"/>
<feature type="region of interest" description="Disordered" evidence="1">
    <location>
        <begin position="386"/>
        <end position="432"/>
    </location>
</feature>
<protein>
    <submittedName>
        <fullName evidence="2">Uncharacterized protein</fullName>
    </submittedName>
</protein>
<reference evidence="2 3" key="1">
    <citation type="journal article" date="2016" name="Sci. Rep.">
        <title>Draft genome sequencing and secretome analysis of fungal phytopathogen Ascochyta rabiei provides insight into the necrotrophic effector repertoire.</title>
        <authorList>
            <person name="Verma S."/>
            <person name="Gazara R.K."/>
            <person name="Nizam S."/>
            <person name="Parween S."/>
            <person name="Chattopadhyay D."/>
            <person name="Verma P.K."/>
        </authorList>
    </citation>
    <scope>NUCLEOTIDE SEQUENCE [LARGE SCALE GENOMIC DNA]</scope>
    <source>
        <strain evidence="2 3">ArDII</strain>
    </source>
</reference>
<feature type="compositionally biased region" description="Polar residues" evidence="1">
    <location>
        <begin position="237"/>
        <end position="247"/>
    </location>
</feature>
<keyword evidence="3" id="KW-1185">Reference proteome</keyword>
<dbReference type="Proteomes" id="UP000076837">
    <property type="component" value="Unassembled WGS sequence"/>
</dbReference>
<dbReference type="EMBL" id="JYNV01000154">
    <property type="protein sequence ID" value="KZM24703.1"/>
    <property type="molecule type" value="Genomic_DNA"/>
</dbReference>
<feature type="region of interest" description="Disordered" evidence="1">
    <location>
        <begin position="473"/>
        <end position="612"/>
    </location>
</feature>
<feature type="compositionally biased region" description="Basic and acidic residues" evidence="1">
    <location>
        <begin position="588"/>
        <end position="597"/>
    </location>
</feature>
<dbReference type="STRING" id="5454.A0A163G6D4"/>
<feature type="compositionally biased region" description="Basic residues" evidence="1">
    <location>
        <begin position="396"/>
        <end position="405"/>
    </location>
</feature>
<evidence type="ECO:0000313" key="3">
    <source>
        <dbReference type="Proteomes" id="UP000076837"/>
    </source>
</evidence>
<name>A0A163G6D4_DIDRA</name>
<accession>A0A163G6D4</accession>
<evidence type="ECO:0000313" key="2">
    <source>
        <dbReference type="EMBL" id="KZM24703.1"/>
    </source>
</evidence>
<dbReference type="Gene3D" id="3.30.710.10">
    <property type="entry name" value="Potassium Channel Kv1.1, Chain A"/>
    <property type="match status" value="1"/>
</dbReference>
<organism evidence="2 3">
    <name type="scientific">Didymella rabiei</name>
    <name type="common">Chickpea ascochyta blight fungus</name>
    <name type="synonym">Mycosphaerella rabiei</name>
    <dbReference type="NCBI Taxonomy" id="5454"/>
    <lineage>
        <taxon>Eukaryota</taxon>
        <taxon>Fungi</taxon>
        <taxon>Dikarya</taxon>
        <taxon>Ascomycota</taxon>
        <taxon>Pezizomycotina</taxon>
        <taxon>Dothideomycetes</taxon>
        <taxon>Pleosporomycetidae</taxon>
        <taxon>Pleosporales</taxon>
        <taxon>Pleosporineae</taxon>
        <taxon>Didymellaceae</taxon>
        <taxon>Ascochyta</taxon>
    </lineage>
</organism>
<feature type="compositionally biased region" description="Basic and acidic residues" evidence="1">
    <location>
        <begin position="500"/>
        <end position="510"/>
    </location>
</feature>
<comment type="caution">
    <text evidence="2">The sequence shown here is derived from an EMBL/GenBank/DDBJ whole genome shotgun (WGS) entry which is preliminary data.</text>
</comment>
<dbReference type="PANTHER" id="PTHR37538:SF1">
    <property type="entry name" value="BTB DOMAIN-CONTAINING PROTEIN"/>
    <property type="match status" value="1"/>
</dbReference>
<sequence>MAKKKSKTASVRPKRSPYTSFPATVHFGVDRQPYYVPDVLLQTLENLPIRNPWTSEMVLEDVDADTGHVLIHFLHTGTYQTLSNESSEAVESPEPDTATDTFQKAVRALQAATKYGLPGLQQLAHAEMERHGADMDLHEAVRAITEENVAGSLAESSWLQEFVSLKVRAAFEHNAGIFSEPDFFEAIVSPTLTKVLARSVVGLYSEKVAELQREMLADGKHSSSEDAGRASGLVSPDLSQMPSSDSASGPGGLPDSLEQFRAFGNSDVACDPQALHVGISSIPEVNASEPTAQPVKKKKSSKKATMLQKIAGDAQINATTSTPAQILPASVVQEATDAVVETAHVEAEVSKMPEEVDQTLLAPAPDSLTEPPTDGPIPPVSVVEDMTSAASSAPLVKKKKKKMHSSTKSPDSHPTPAAEPILDGPPAEPFQGLIKKQIKRLKKEQEQQLADEEAERLEQELQETERLRLLEEEQAAKRAADDVFASEAAEAAAAAAAEAEAEKKQDDRFWEQWGGAAVRSKKKKKKKVSPSEVPAPSPPEPPPPTSPLEPEVVAEQPPADDGACPPPVEETEGMWGLGIKKKKKKSKKFDDETHDESPPPEPEPAPGSDLIEPYPVVEHANGIPSTAETIEVSENNDCPLRLKHLSEGDGWKTCRPCEAYMRGIAFKLHSAGLVGVNGFSAVQ</sequence>
<dbReference type="PANTHER" id="PTHR37538">
    <property type="entry name" value="BTB DOMAIN-CONTAINING PROTEIN"/>
    <property type="match status" value="1"/>
</dbReference>
<dbReference type="InterPro" id="IPR011333">
    <property type="entry name" value="SKP1/BTB/POZ_sf"/>
</dbReference>
<feature type="compositionally biased region" description="Pro residues" evidence="1">
    <location>
        <begin position="533"/>
        <end position="547"/>
    </location>
</feature>
<feature type="compositionally biased region" description="Basic and acidic residues" evidence="1">
    <location>
        <begin position="217"/>
        <end position="228"/>
    </location>
</feature>
<gene>
    <name evidence="2" type="ORF">ST47_g4137</name>
</gene>
<evidence type="ECO:0000256" key="1">
    <source>
        <dbReference type="SAM" id="MobiDB-lite"/>
    </source>
</evidence>
<dbReference type="OrthoDB" id="3594103at2759"/>